<evidence type="ECO:0000256" key="9">
    <source>
        <dbReference type="SAM" id="MobiDB-lite"/>
    </source>
</evidence>
<evidence type="ECO:0000256" key="3">
    <source>
        <dbReference type="ARBA" id="ARBA00004964"/>
    </source>
</evidence>
<evidence type="ECO:0000259" key="11">
    <source>
        <dbReference type="Pfam" id="PF08323"/>
    </source>
</evidence>
<dbReference type="GO" id="GO:0009011">
    <property type="term" value="F:alpha-1,4-glucan glucosyltransferase (ADP-glucose donor) activity"/>
    <property type="evidence" value="ECO:0007669"/>
    <property type="project" value="UniProtKB-UniRule"/>
</dbReference>
<dbReference type="PANTHER" id="PTHR45825">
    <property type="entry name" value="GRANULE-BOUND STARCH SYNTHASE 1, CHLOROPLASTIC/AMYLOPLASTIC"/>
    <property type="match status" value="1"/>
</dbReference>
<evidence type="ECO:0000313" key="12">
    <source>
        <dbReference type="EMBL" id="EHH68768.1"/>
    </source>
</evidence>
<comment type="caution">
    <text evidence="12">The sequence shown here is derived from an EMBL/GenBank/DDBJ whole genome shotgun (WGS) entry which is preliminary data.</text>
</comment>
<dbReference type="Pfam" id="PF08323">
    <property type="entry name" value="Glyco_transf_5"/>
    <property type="match status" value="1"/>
</dbReference>
<comment type="pathway">
    <text evidence="3 8">Glycan biosynthesis; glycogen biosynthesis.</text>
</comment>
<dbReference type="NCBIfam" id="NF001899">
    <property type="entry name" value="PRK00654.1-2"/>
    <property type="match status" value="1"/>
</dbReference>
<evidence type="ECO:0000256" key="2">
    <source>
        <dbReference type="ARBA" id="ARBA00002764"/>
    </source>
</evidence>
<evidence type="ECO:0000256" key="5">
    <source>
        <dbReference type="ARBA" id="ARBA00022676"/>
    </source>
</evidence>
<dbReference type="CDD" id="cd03791">
    <property type="entry name" value="GT5_Glycogen_synthase_DULL1-like"/>
    <property type="match status" value="1"/>
</dbReference>
<feature type="domain" description="Glycosyl transferase family 1" evidence="10">
    <location>
        <begin position="302"/>
        <end position="454"/>
    </location>
</feature>
<proteinExistence type="inferred from homology"/>
<dbReference type="GO" id="GO:0004373">
    <property type="term" value="F:alpha-1,4-glucan glucosyltransferase (UDP-glucose donor) activity"/>
    <property type="evidence" value="ECO:0007669"/>
    <property type="project" value="InterPro"/>
</dbReference>
<sequence length="548" mass="59678">MHAMNQPAEMPSPMFQLLSVAGEMYPFVKTGGLGDVVGSLPPALVSQGVETRTVLPGYPAVLRALSSRIGAVKIGNIMGHEVTVLEGHAHGAHLYVVDVPALYQRPGNPYLGPDGQPWGDNGIRYALFCRVAALIAAGLFPDWKPEAVMTHDWHAGLVATYLRYMEEQTPQVAHVIHNLAFQGLFPRDMMGVFELPEHAFQCGDIEYYGQIGFMKAALQTADRLISVSPTYAEEIQTPEEGMGLDGVLRSRSNVLTGILNGVDLQDWNPLTDPSVFFPYAVGDIVGRRANKRVFQAEFGLPQDPDAFLLGMVSRLTTQKGADLLATLAPRLFDQNIQLAVVGTGDEGIMQAFAALQSRYPKNVICHLRYSETLGHRLHSAVDASLIPSRFEPCGLTQFHALRYGSIPIAARVGGLSDTIVDANSAAVSEGVANGILFSPTTEDMLMLAIRRGLNLFRQKAVWARMQRNGALHDVSWDGKAAQYARLLLEMTGRPPMALELENSIAPRRGDPVSAQPRSGRQVARMPRGRNGEQASTMIHAFPRTGTHA</sequence>
<keyword evidence="5 8" id="KW-0328">Glycosyltransferase</keyword>
<dbReference type="NCBIfam" id="TIGR02095">
    <property type="entry name" value="glgA"/>
    <property type="match status" value="1"/>
</dbReference>
<keyword evidence="6 8" id="KW-0808">Transferase</keyword>
<dbReference type="Pfam" id="PF00534">
    <property type="entry name" value="Glycos_transf_1"/>
    <property type="match status" value="1"/>
</dbReference>
<dbReference type="InterPro" id="IPR001296">
    <property type="entry name" value="Glyco_trans_1"/>
</dbReference>
<keyword evidence="7 8" id="KW-0320">Glycogen biosynthesis</keyword>
<dbReference type="AlphaFoldDB" id="G6XF10"/>
<evidence type="ECO:0000256" key="1">
    <source>
        <dbReference type="ARBA" id="ARBA00001478"/>
    </source>
</evidence>
<dbReference type="STRING" id="1088869.GMO_00750"/>
<dbReference type="Proteomes" id="UP000004949">
    <property type="component" value="Unassembled WGS sequence"/>
</dbReference>
<evidence type="ECO:0000256" key="4">
    <source>
        <dbReference type="ARBA" id="ARBA00010281"/>
    </source>
</evidence>
<keyword evidence="13" id="KW-1185">Reference proteome</keyword>
<dbReference type="eggNOG" id="COG0297">
    <property type="taxonomic scope" value="Bacteria"/>
</dbReference>
<dbReference type="GO" id="GO:0005978">
    <property type="term" value="P:glycogen biosynthetic process"/>
    <property type="evidence" value="ECO:0007669"/>
    <property type="project" value="UniProtKB-UniRule"/>
</dbReference>
<evidence type="ECO:0000256" key="8">
    <source>
        <dbReference type="HAMAP-Rule" id="MF_00484"/>
    </source>
</evidence>
<dbReference type="UniPathway" id="UPA00164"/>
<dbReference type="GO" id="GO:0005829">
    <property type="term" value="C:cytosol"/>
    <property type="evidence" value="ECO:0007669"/>
    <property type="project" value="TreeGrafter"/>
</dbReference>
<dbReference type="EMBL" id="AGQV01000001">
    <property type="protein sequence ID" value="EHH68768.1"/>
    <property type="molecule type" value="Genomic_DNA"/>
</dbReference>
<evidence type="ECO:0000313" key="13">
    <source>
        <dbReference type="Proteomes" id="UP000004949"/>
    </source>
</evidence>
<protein>
    <recommendedName>
        <fullName evidence="8">Glycogen synthase</fullName>
        <ecNumber evidence="8">2.4.1.21</ecNumber>
    </recommendedName>
    <alternativeName>
        <fullName evidence="8">Starch [bacterial glycogen] synthase</fullName>
    </alternativeName>
</protein>
<feature type="binding site" evidence="8">
    <location>
        <position position="29"/>
    </location>
    <ligand>
        <name>ADP-alpha-D-glucose</name>
        <dbReference type="ChEBI" id="CHEBI:57498"/>
    </ligand>
</feature>
<dbReference type="PANTHER" id="PTHR45825:SF11">
    <property type="entry name" value="ALPHA AMYLASE DOMAIN-CONTAINING PROTEIN"/>
    <property type="match status" value="1"/>
</dbReference>
<organism evidence="12 13">
    <name type="scientific">Gluconobacter morbifer G707</name>
    <dbReference type="NCBI Taxonomy" id="1088869"/>
    <lineage>
        <taxon>Bacteria</taxon>
        <taxon>Pseudomonadati</taxon>
        <taxon>Pseudomonadota</taxon>
        <taxon>Alphaproteobacteria</taxon>
        <taxon>Acetobacterales</taxon>
        <taxon>Acetobacteraceae</taxon>
        <taxon>Gluconobacter</taxon>
    </lineage>
</organism>
<accession>G6XF10</accession>
<feature type="domain" description="Starch synthase catalytic" evidence="11">
    <location>
        <begin position="18"/>
        <end position="249"/>
    </location>
</feature>
<name>G6XF10_9PROT</name>
<dbReference type="RefSeq" id="WP_008850226.1">
    <property type="nucleotide sequence ID" value="NZ_AGQV01000001.1"/>
</dbReference>
<dbReference type="EC" id="2.4.1.21" evidence="8"/>
<dbReference type="PATRIC" id="fig|1088869.3.peg.74"/>
<evidence type="ECO:0000259" key="10">
    <source>
        <dbReference type="Pfam" id="PF00534"/>
    </source>
</evidence>
<evidence type="ECO:0000256" key="6">
    <source>
        <dbReference type="ARBA" id="ARBA00022679"/>
    </source>
</evidence>
<comment type="catalytic activity">
    <reaction evidence="1 8">
        <text>[(1-&gt;4)-alpha-D-glucosyl](n) + ADP-alpha-D-glucose = [(1-&gt;4)-alpha-D-glucosyl](n+1) + ADP + H(+)</text>
        <dbReference type="Rhea" id="RHEA:18189"/>
        <dbReference type="Rhea" id="RHEA-COMP:9584"/>
        <dbReference type="Rhea" id="RHEA-COMP:9587"/>
        <dbReference type="ChEBI" id="CHEBI:15378"/>
        <dbReference type="ChEBI" id="CHEBI:15444"/>
        <dbReference type="ChEBI" id="CHEBI:57498"/>
        <dbReference type="ChEBI" id="CHEBI:456216"/>
        <dbReference type="EC" id="2.4.1.21"/>
    </reaction>
</comment>
<reference evidence="12 13" key="1">
    <citation type="submission" date="2011-10" db="EMBL/GenBank/DDBJ databases">
        <title>Genome sequence of Gluconobacter morbifer G707, isolated from Drosophila gut.</title>
        <authorList>
            <person name="Lee W.-J."/>
            <person name="Kim E.-K."/>
        </authorList>
    </citation>
    <scope>NUCLEOTIDE SEQUENCE [LARGE SCALE GENOMIC DNA]</scope>
    <source>
        <strain evidence="12 13">G707</strain>
    </source>
</reference>
<dbReference type="Gene3D" id="3.40.50.2000">
    <property type="entry name" value="Glycogen Phosphorylase B"/>
    <property type="match status" value="2"/>
</dbReference>
<comment type="similarity">
    <text evidence="4 8">Belongs to the glycosyltransferase 1 family. Bacterial/plant glycogen synthase subfamily.</text>
</comment>
<dbReference type="HAMAP" id="MF_00484">
    <property type="entry name" value="Glycogen_synth"/>
    <property type="match status" value="1"/>
</dbReference>
<comment type="function">
    <text evidence="2 8">Synthesizes alpha-1,4-glucan chains using ADP-glucose.</text>
</comment>
<dbReference type="SUPFAM" id="SSF53756">
    <property type="entry name" value="UDP-Glycosyltransferase/glycogen phosphorylase"/>
    <property type="match status" value="1"/>
</dbReference>
<gene>
    <name evidence="8" type="primary">glgA</name>
    <name evidence="12" type="ORF">GMO_00750</name>
</gene>
<dbReference type="InterPro" id="IPR013534">
    <property type="entry name" value="Starch_synth_cat_dom"/>
</dbReference>
<feature type="region of interest" description="Disordered" evidence="9">
    <location>
        <begin position="504"/>
        <end position="548"/>
    </location>
</feature>
<dbReference type="InterPro" id="IPR011835">
    <property type="entry name" value="GS/SS"/>
</dbReference>
<evidence type="ECO:0000256" key="7">
    <source>
        <dbReference type="ARBA" id="ARBA00023056"/>
    </source>
</evidence>